<keyword evidence="2" id="KW-1133">Transmembrane helix</keyword>
<comment type="caution">
    <text evidence="3">The sequence shown here is derived from an EMBL/GenBank/DDBJ whole genome shotgun (WGS) entry which is preliminary data.</text>
</comment>
<keyword evidence="2" id="KW-0472">Membrane</keyword>
<feature type="compositionally biased region" description="Low complexity" evidence="1">
    <location>
        <begin position="381"/>
        <end position="390"/>
    </location>
</feature>
<dbReference type="RefSeq" id="WP_361701223.1">
    <property type="nucleotide sequence ID" value="NZ_JBEZVE010000003.1"/>
</dbReference>
<name>A0ABV2ZC14_9ACTN</name>
<feature type="transmembrane region" description="Helical" evidence="2">
    <location>
        <begin position="268"/>
        <end position="289"/>
    </location>
</feature>
<dbReference type="EMBL" id="JBEZVE010000003">
    <property type="protein sequence ID" value="MEU3780091.1"/>
    <property type="molecule type" value="Genomic_DNA"/>
</dbReference>
<evidence type="ECO:0000256" key="1">
    <source>
        <dbReference type="SAM" id="MobiDB-lite"/>
    </source>
</evidence>
<evidence type="ECO:0000313" key="3">
    <source>
        <dbReference type="EMBL" id="MEU3780091.1"/>
    </source>
</evidence>
<keyword evidence="4" id="KW-1185">Reference proteome</keyword>
<dbReference type="Proteomes" id="UP001550739">
    <property type="component" value="Unassembled WGS sequence"/>
</dbReference>
<feature type="transmembrane region" description="Helical" evidence="2">
    <location>
        <begin position="295"/>
        <end position="318"/>
    </location>
</feature>
<accession>A0ABV2ZC14</accession>
<feature type="compositionally biased region" description="Basic residues" evidence="1">
    <location>
        <begin position="414"/>
        <end position="427"/>
    </location>
</feature>
<reference evidence="3 4" key="1">
    <citation type="submission" date="2024-06" db="EMBL/GenBank/DDBJ databases">
        <title>The Natural Products Discovery Center: Release of the First 8490 Sequenced Strains for Exploring Actinobacteria Biosynthetic Diversity.</title>
        <authorList>
            <person name="Kalkreuter E."/>
            <person name="Kautsar S.A."/>
            <person name="Yang D."/>
            <person name="Bader C.D."/>
            <person name="Teijaro C.N."/>
            <person name="Fluegel L."/>
            <person name="Davis C.M."/>
            <person name="Simpson J.R."/>
            <person name="Lauterbach L."/>
            <person name="Steele A.D."/>
            <person name="Gui C."/>
            <person name="Meng S."/>
            <person name="Li G."/>
            <person name="Viehrig K."/>
            <person name="Ye F."/>
            <person name="Su P."/>
            <person name="Kiefer A.F."/>
            <person name="Nichols A."/>
            <person name="Cepeda A.J."/>
            <person name="Yan W."/>
            <person name="Fan B."/>
            <person name="Jiang Y."/>
            <person name="Adhikari A."/>
            <person name="Zheng C.-J."/>
            <person name="Schuster L."/>
            <person name="Cowan T.M."/>
            <person name="Smanski M.J."/>
            <person name="Chevrette M.G."/>
            <person name="De Carvalho L.P.S."/>
            <person name="Shen B."/>
        </authorList>
    </citation>
    <scope>NUCLEOTIDE SEQUENCE [LARGE SCALE GENOMIC DNA]</scope>
    <source>
        <strain evidence="3 4">NPDC033843</strain>
    </source>
</reference>
<sequence>MGARTPRPGLLDGDGDIAIHKSSSWSQRTTAHVADLQGQINRLKSRAGTGAGAGLDTGCVEKAETHLRAAREALGGRGLWQRLSGRASDRALANVHEVEVAIVRLVPENELRGKLLPVLVQARLHLDPGDARLQRLEQVASRSRNGKVTEDDRELLAHTLHSAYQAEQAERAKVRSFIAIVGVATAVMALIAVGFALWALTDAHGVGTSFCFPMNADNPNAVPTVCPLGDKPSWQGVWFVEFCGMLGAAVAGAISLREVRGTAGPYRVASGLLLLRLPVGALTAVIGIILLSGRFFPGLTALDTSTQIIAWAIAFGVLQEPVTRAIDRQGQFLLENVRASGRKPDNGPGKRPRPGRKPPASSPQASCHPEPEPEPEPVPEPQAQAQAQAESEPEPEPASEPGPKTRGGAVSRVLGRRSASRARRRPD</sequence>
<proteinExistence type="predicted"/>
<feature type="region of interest" description="Disordered" evidence="1">
    <location>
        <begin position="336"/>
        <end position="427"/>
    </location>
</feature>
<evidence type="ECO:0000256" key="2">
    <source>
        <dbReference type="SAM" id="Phobius"/>
    </source>
</evidence>
<feature type="transmembrane region" description="Helical" evidence="2">
    <location>
        <begin position="237"/>
        <end position="256"/>
    </location>
</feature>
<feature type="transmembrane region" description="Helical" evidence="2">
    <location>
        <begin position="177"/>
        <end position="200"/>
    </location>
</feature>
<protein>
    <submittedName>
        <fullName evidence="3">Uncharacterized protein</fullName>
    </submittedName>
</protein>
<evidence type="ECO:0000313" key="4">
    <source>
        <dbReference type="Proteomes" id="UP001550739"/>
    </source>
</evidence>
<keyword evidence="2" id="KW-0812">Transmembrane</keyword>
<gene>
    <name evidence="3" type="ORF">AB0E89_05775</name>
</gene>
<organism evidence="3 4">
    <name type="scientific">Streptomyces sp. 900129855</name>
    <dbReference type="NCBI Taxonomy" id="3155129"/>
    <lineage>
        <taxon>Bacteria</taxon>
        <taxon>Bacillati</taxon>
        <taxon>Actinomycetota</taxon>
        <taxon>Actinomycetes</taxon>
        <taxon>Kitasatosporales</taxon>
        <taxon>Streptomycetaceae</taxon>
        <taxon>Streptomyces</taxon>
    </lineage>
</organism>